<dbReference type="SMART" id="SM00564">
    <property type="entry name" value="PQQ"/>
    <property type="match status" value="2"/>
</dbReference>
<dbReference type="AlphaFoldDB" id="A0A418KGH5"/>
<gene>
    <name evidence="2" type="ORF">DY240_30325</name>
</gene>
<dbReference type="Proteomes" id="UP000284057">
    <property type="component" value="Unassembled WGS sequence"/>
</dbReference>
<dbReference type="InterPro" id="IPR015943">
    <property type="entry name" value="WD40/YVTN_repeat-like_dom_sf"/>
</dbReference>
<protein>
    <recommendedName>
        <fullName evidence="1">Pyrrolo-quinoline quinone repeat domain-containing protein</fullName>
    </recommendedName>
</protein>
<evidence type="ECO:0000313" key="2">
    <source>
        <dbReference type="EMBL" id="RIQ11016.1"/>
    </source>
</evidence>
<dbReference type="InterPro" id="IPR011047">
    <property type="entry name" value="Quinoprotein_ADH-like_sf"/>
</dbReference>
<dbReference type="InterPro" id="IPR002372">
    <property type="entry name" value="PQQ_rpt_dom"/>
</dbReference>
<dbReference type="Gene3D" id="2.130.10.10">
    <property type="entry name" value="YVTN repeat-like/Quinoprotein amine dehydrogenase"/>
    <property type="match status" value="1"/>
</dbReference>
<comment type="caution">
    <text evidence="2">The sequence shown here is derived from an EMBL/GenBank/DDBJ whole genome shotgun (WGS) entry which is preliminary data.</text>
</comment>
<feature type="domain" description="Pyrrolo-quinoline quinone repeat" evidence="1">
    <location>
        <begin position="31"/>
        <end position="98"/>
    </location>
</feature>
<keyword evidence="3" id="KW-1185">Reference proteome</keyword>
<dbReference type="EMBL" id="QUAL01000437">
    <property type="protein sequence ID" value="RIQ11016.1"/>
    <property type="molecule type" value="Genomic_DNA"/>
</dbReference>
<evidence type="ECO:0000313" key="3">
    <source>
        <dbReference type="Proteomes" id="UP000284057"/>
    </source>
</evidence>
<dbReference type="Pfam" id="PF13360">
    <property type="entry name" value="PQQ_2"/>
    <property type="match status" value="1"/>
</dbReference>
<evidence type="ECO:0000259" key="1">
    <source>
        <dbReference type="Pfam" id="PF13360"/>
    </source>
</evidence>
<proteinExistence type="predicted"/>
<accession>A0A418KGH5</accession>
<dbReference type="OrthoDB" id="256225at2"/>
<sequence>MLWKRSPEAAPEPYVQRKWGGWGVPGDIDQGGVFGSPVVTGDTVYVGANNGHVYGFDRATGAQVWDYETGAWNATGMAVTGNTLVFGSWDGNLYAFTARSE</sequence>
<dbReference type="SUPFAM" id="SSF50998">
    <property type="entry name" value="Quinoprotein alcohol dehydrogenase-like"/>
    <property type="match status" value="1"/>
</dbReference>
<reference evidence="2 3" key="1">
    <citation type="submission" date="2018-09" db="EMBL/GenBank/DDBJ databases">
        <title>Isolation, diversity and antifungal activity of actinobacteria from wheat.</title>
        <authorList>
            <person name="Han C."/>
        </authorList>
    </citation>
    <scope>NUCLEOTIDE SEQUENCE [LARGE SCALE GENOMIC DNA]</scope>
    <source>
        <strain evidence="2 3">NEAU-YY265</strain>
    </source>
</reference>
<name>A0A418KGH5_9ACTN</name>
<organism evidence="2 3">
    <name type="scientific">Jiangella rhizosphaerae</name>
    <dbReference type="NCBI Taxonomy" id="2293569"/>
    <lineage>
        <taxon>Bacteria</taxon>
        <taxon>Bacillati</taxon>
        <taxon>Actinomycetota</taxon>
        <taxon>Actinomycetes</taxon>
        <taxon>Jiangellales</taxon>
        <taxon>Jiangellaceae</taxon>
        <taxon>Jiangella</taxon>
    </lineage>
</organism>
<dbReference type="InterPro" id="IPR018391">
    <property type="entry name" value="PQQ_b-propeller_rpt"/>
</dbReference>